<dbReference type="OrthoDB" id="6399635at2"/>
<reference evidence="4 5" key="1">
    <citation type="submission" date="2014-11" db="EMBL/GenBank/DDBJ databases">
        <title>Genome sequence of Flavihumibacter solisilvae 3-3.</title>
        <authorList>
            <person name="Zhou G."/>
            <person name="Li M."/>
            <person name="Wang G."/>
        </authorList>
    </citation>
    <scope>NUCLEOTIDE SEQUENCE [LARGE SCALE GENOMIC DNA]</scope>
    <source>
        <strain evidence="4 5">3-3</strain>
    </source>
</reference>
<evidence type="ECO:0000313" key="4">
    <source>
        <dbReference type="EMBL" id="KIC95176.1"/>
    </source>
</evidence>
<evidence type="ECO:0000256" key="2">
    <source>
        <dbReference type="SAM" id="SignalP"/>
    </source>
</evidence>
<accession>A0A0C1L6N4</accession>
<proteinExistence type="predicted"/>
<keyword evidence="2" id="KW-0732">Signal</keyword>
<feature type="domain" description="Thioredoxin" evidence="3">
    <location>
        <begin position="332"/>
        <end position="467"/>
    </location>
</feature>
<evidence type="ECO:0000313" key="5">
    <source>
        <dbReference type="Proteomes" id="UP000031408"/>
    </source>
</evidence>
<dbReference type="InterPro" id="IPR000866">
    <property type="entry name" value="AhpC/TSA"/>
</dbReference>
<dbReference type="InterPro" id="IPR017937">
    <property type="entry name" value="Thioredoxin_CS"/>
</dbReference>
<dbReference type="InterPro" id="IPR036249">
    <property type="entry name" value="Thioredoxin-like_sf"/>
</dbReference>
<dbReference type="PROSITE" id="PS51352">
    <property type="entry name" value="THIOREDOXIN_2"/>
    <property type="match status" value="1"/>
</dbReference>
<sequence>MKNRLQQLVILLICLIVLNAGAVSQTSAGYRVDVSINAYEGQWMYLGYHYGKVKALADSAMVKAGRAVFNSNRPLPGGIYFVVSPKKELLFEVLVDKEQQFSITADTARLGEPAFSGTRDNYDFQAYTKYIQQRGTAISALQKKLAESKSATDSAQLQKQMKELNSEIFKYRTDYIKNSPGSFLSALFSALQEPQIPPAAQHPGGKYDSAYAYRYFKAHYWDGISLSDERLLRTPFFESRVERYFQTLVSPEPDSIKKEIDQFLLQTRPSREMYKFLLTQFVQKYINPQYMGQDAVFVYLFEKYINNKPDVDWFTEKYKKYIYDRAYSLMANLIGNPAWDIAMSDSSGKLSTLYETNARFTIICFWDPTCGHCKEMVPKLDSLYQNKWKKQGVKIFGVMTEGGKDNWLTYIREHNLKDWVHVYQTESQRQAERDSGKPGFRQLYDVYQTPVLYLLDENKRIIAKKLTYEQMDEVLTLKLKQKSANR</sequence>
<comment type="caution">
    <text evidence="4">The sequence shown here is derived from an EMBL/GenBank/DDBJ whole genome shotgun (WGS) entry which is preliminary data.</text>
</comment>
<protein>
    <recommendedName>
        <fullName evidence="3">Thioredoxin domain-containing protein</fullName>
    </recommendedName>
</protein>
<dbReference type="STRING" id="1349421.OI18_07650"/>
<dbReference type="Proteomes" id="UP000031408">
    <property type="component" value="Unassembled WGS sequence"/>
</dbReference>
<feature type="chain" id="PRO_5002135311" description="Thioredoxin domain-containing protein" evidence="2">
    <location>
        <begin position="23"/>
        <end position="486"/>
    </location>
</feature>
<dbReference type="AlphaFoldDB" id="A0A0C1L6N4"/>
<keyword evidence="1" id="KW-0676">Redox-active center</keyword>
<name>A0A0C1L6N4_9BACT</name>
<dbReference type="RefSeq" id="WP_039138636.1">
    <property type="nucleotide sequence ID" value="NZ_JSVC01000008.1"/>
</dbReference>
<organism evidence="4 5">
    <name type="scientific">Flavihumibacter solisilvae</name>
    <dbReference type="NCBI Taxonomy" id="1349421"/>
    <lineage>
        <taxon>Bacteria</taxon>
        <taxon>Pseudomonadati</taxon>
        <taxon>Bacteroidota</taxon>
        <taxon>Chitinophagia</taxon>
        <taxon>Chitinophagales</taxon>
        <taxon>Chitinophagaceae</taxon>
        <taxon>Flavihumibacter</taxon>
    </lineage>
</organism>
<dbReference type="InterPro" id="IPR033395">
    <property type="entry name" value="DUF5106"/>
</dbReference>
<keyword evidence="5" id="KW-1185">Reference proteome</keyword>
<evidence type="ECO:0000256" key="1">
    <source>
        <dbReference type="ARBA" id="ARBA00023284"/>
    </source>
</evidence>
<dbReference type="InterPro" id="IPR013766">
    <property type="entry name" value="Thioredoxin_domain"/>
</dbReference>
<dbReference type="Pfam" id="PF17127">
    <property type="entry name" value="DUF5106"/>
    <property type="match status" value="1"/>
</dbReference>
<dbReference type="EMBL" id="JSVC01000008">
    <property type="protein sequence ID" value="KIC95176.1"/>
    <property type="molecule type" value="Genomic_DNA"/>
</dbReference>
<feature type="signal peptide" evidence="2">
    <location>
        <begin position="1"/>
        <end position="22"/>
    </location>
</feature>
<evidence type="ECO:0000259" key="3">
    <source>
        <dbReference type="PROSITE" id="PS51352"/>
    </source>
</evidence>
<dbReference type="SUPFAM" id="SSF52833">
    <property type="entry name" value="Thioredoxin-like"/>
    <property type="match status" value="1"/>
</dbReference>
<dbReference type="CDD" id="cd02966">
    <property type="entry name" value="TlpA_like_family"/>
    <property type="match status" value="1"/>
</dbReference>
<gene>
    <name evidence="4" type="ORF">OI18_07650</name>
</gene>
<dbReference type="Gene3D" id="3.40.30.10">
    <property type="entry name" value="Glutaredoxin"/>
    <property type="match status" value="1"/>
</dbReference>
<dbReference type="Pfam" id="PF00578">
    <property type="entry name" value="AhpC-TSA"/>
    <property type="match status" value="1"/>
</dbReference>
<dbReference type="PROSITE" id="PS00194">
    <property type="entry name" value="THIOREDOXIN_1"/>
    <property type="match status" value="1"/>
</dbReference>